<dbReference type="RefSeq" id="WP_158740134.1">
    <property type="nucleotide sequence ID" value="NZ_JAFBEP010000002.1"/>
</dbReference>
<sequence>MYWGDKPYHSLNYFLRQKFGEKIFKISLDGGFTCPNRDGTLSDKGCIFCSGRGSGDFAPPAILPISEQFYQSRALLDNKWKSGKYIAYFQAFSNTYAPVDVLRKKYEEALSLPDVVGIAIATRPDCLDHSVLDLLDEINQKTYLWVELGLQTIHEDTAFLIQRGYSLSCFEEAVHNLSKRNIDTVVHLILGLPGENKNDILSSIQYIASQSVQGVKLHLLHIIKNTPLYDYYLKNPFHVLTMEEYIDLIIDCLELLPPYMVIHRITGDGPKELLAAPLWSKNKKAVLNGIHKRFKERNTWQGKLY</sequence>
<organism evidence="8 9">
    <name type="scientific">Defluviitalea raffinosedens</name>
    <dbReference type="NCBI Taxonomy" id="1450156"/>
    <lineage>
        <taxon>Bacteria</taxon>
        <taxon>Bacillati</taxon>
        <taxon>Bacillota</taxon>
        <taxon>Clostridia</taxon>
        <taxon>Lachnospirales</taxon>
        <taxon>Defluviitaleaceae</taxon>
        <taxon>Defluviitalea</taxon>
    </lineage>
</organism>
<dbReference type="SFLD" id="SFLDS00029">
    <property type="entry name" value="Radical_SAM"/>
    <property type="match status" value="1"/>
</dbReference>
<evidence type="ECO:0000259" key="7">
    <source>
        <dbReference type="PROSITE" id="PS51918"/>
    </source>
</evidence>
<comment type="caution">
    <text evidence="8">The sequence shown here is derived from an EMBL/GenBank/DDBJ whole genome shotgun (WGS) entry which is preliminary data.</text>
</comment>
<dbReference type="SMART" id="SM00729">
    <property type="entry name" value="Elp3"/>
    <property type="match status" value="1"/>
</dbReference>
<keyword evidence="2" id="KW-0004">4Fe-4S</keyword>
<dbReference type="PANTHER" id="PTHR11135:SF1">
    <property type="entry name" value="PROTEIN YHCC"/>
    <property type="match status" value="1"/>
</dbReference>
<dbReference type="InterPro" id="IPR007197">
    <property type="entry name" value="rSAM"/>
</dbReference>
<dbReference type="Gene3D" id="3.80.30.20">
    <property type="entry name" value="tm_1862 like domain"/>
    <property type="match status" value="1"/>
</dbReference>
<gene>
    <name evidence="8" type="ORF">GND95_06945</name>
</gene>
<feature type="domain" description="Radical SAM core" evidence="7">
    <location>
        <begin position="18"/>
        <end position="258"/>
    </location>
</feature>
<dbReference type="PROSITE" id="PS51918">
    <property type="entry name" value="RADICAL_SAM"/>
    <property type="match status" value="1"/>
</dbReference>
<dbReference type="SFLD" id="SFLDG01086">
    <property type="entry name" value="elongater_protein-like"/>
    <property type="match status" value="1"/>
</dbReference>
<keyword evidence="5" id="KW-0408">Iron</keyword>
<name>A0A7C8LKS3_9FIRM</name>
<evidence type="ECO:0000256" key="6">
    <source>
        <dbReference type="ARBA" id="ARBA00023014"/>
    </source>
</evidence>
<dbReference type="InterPro" id="IPR005911">
    <property type="entry name" value="YhcC-like"/>
</dbReference>
<evidence type="ECO:0000256" key="1">
    <source>
        <dbReference type="ARBA" id="ARBA00001966"/>
    </source>
</evidence>
<dbReference type="AlphaFoldDB" id="A0A7C8LKS3"/>
<dbReference type="InterPro" id="IPR058240">
    <property type="entry name" value="rSAM_sf"/>
</dbReference>
<dbReference type="GO" id="GO:0003824">
    <property type="term" value="F:catalytic activity"/>
    <property type="evidence" value="ECO:0007669"/>
    <property type="project" value="InterPro"/>
</dbReference>
<keyword evidence="4" id="KW-0479">Metal-binding</keyword>
<comment type="cofactor">
    <cofactor evidence="1">
        <name>[4Fe-4S] cluster</name>
        <dbReference type="ChEBI" id="CHEBI:49883"/>
    </cofactor>
</comment>
<dbReference type="Proteomes" id="UP000483018">
    <property type="component" value="Unassembled WGS sequence"/>
</dbReference>
<dbReference type="OrthoDB" id="9801689at2"/>
<dbReference type="GO" id="GO:0046872">
    <property type="term" value="F:metal ion binding"/>
    <property type="evidence" value="ECO:0007669"/>
    <property type="project" value="UniProtKB-KW"/>
</dbReference>
<evidence type="ECO:0000313" key="9">
    <source>
        <dbReference type="Proteomes" id="UP000483018"/>
    </source>
</evidence>
<evidence type="ECO:0000256" key="3">
    <source>
        <dbReference type="ARBA" id="ARBA00022691"/>
    </source>
</evidence>
<protein>
    <submittedName>
        <fullName evidence="8">TIGR01212 family radical SAM protein</fullName>
    </submittedName>
</protein>
<keyword evidence="6" id="KW-0411">Iron-sulfur</keyword>
<dbReference type="SUPFAM" id="SSF102114">
    <property type="entry name" value="Radical SAM enzymes"/>
    <property type="match status" value="1"/>
</dbReference>
<dbReference type="InterPro" id="IPR006638">
    <property type="entry name" value="Elp3/MiaA/NifB-like_rSAM"/>
</dbReference>
<dbReference type="EMBL" id="WSLF01000005">
    <property type="protein sequence ID" value="KAE9634403.1"/>
    <property type="molecule type" value="Genomic_DNA"/>
</dbReference>
<evidence type="ECO:0000256" key="4">
    <source>
        <dbReference type="ARBA" id="ARBA00022723"/>
    </source>
</evidence>
<dbReference type="SFLD" id="SFLDG01091">
    <property type="entry name" value="uncharacterized_CHP01210-like"/>
    <property type="match status" value="1"/>
</dbReference>
<keyword evidence="3" id="KW-0949">S-adenosyl-L-methionine</keyword>
<dbReference type="InterPro" id="IPR023404">
    <property type="entry name" value="rSAM_horseshoe"/>
</dbReference>
<dbReference type="CDD" id="cd01335">
    <property type="entry name" value="Radical_SAM"/>
    <property type="match status" value="1"/>
</dbReference>
<accession>A0A7C8LKS3</accession>
<dbReference type="Pfam" id="PF04055">
    <property type="entry name" value="Radical_SAM"/>
    <property type="match status" value="1"/>
</dbReference>
<dbReference type="GO" id="GO:0051539">
    <property type="term" value="F:4 iron, 4 sulfur cluster binding"/>
    <property type="evidence" value="ECO:0007669"/>
    <property type="project" value="UniProtKB-KW"/>
</dbReference>
<dbReference type="InterPro" id="IPR032432">
    <property type="entry name" value="Radical_SAM_C"/>
</dbReference>
<evidence type="ECO:0000256" key="5">
    <source>
        <dbReference type="ARBA" id="ARBA00023004"/>
    </source>
</evidence>
<dbReference type="PANTHER" id="PTHR11135">
    <property type="entry name" value="HISTONE ACETYLTRANSFERASE-RELATED"/>
    <property type="match status" value="1"/>
</dbReference>
<dbReference type="NCBIfam" id="TIGR01212">
    <property type="entry name" value="TIGR01212 family radical SAM protein"/>
    <property type="match status" value="1"/>
</dbReference>
<dbReference type="InterPro" id="IPR039661">
    <property type="entry name" value="ELP3"/>
</dbReference>
<reference evidence="8 9" key="1">
    <citation type="submission" date="2019-12" db="EMBL/GenBank/DDBJ databases">
        <title>Defluviitalea raffinosedens, isolated from a biogas fermenter, genome sequencing and characterization.</title>
        <authorList>
            <person name="Rettenmaier R."/>
            <person name="Schneider M."/>
            <person name="Neuhaus K."/>
            <person name="Liebl W."/>
            <person name="Zverlov V."/>
        </authorList>
    </citation>
    <scope>NUCLEOTIDE SEQUENCE [LARGE SCALE GENOMIC DNA]</scope>
    <source>
        <strain evidence="8 9">249c-K6</strain>
    </source>
</reference>
<evidence type="ECO:0000256" key="2">
    <source>
        <dbReference type="ARBA" id="ARBA00022485"/>
    </source>
</evidence>
<dbReference type="Pfam" id="PF16199">
    <property type="entry name" value="Radical_SAM_C"/>
    <property type="match status" value="1"/>
</dbReference>
<keyword evidence="9" id="KW-1185">Reference proteome</keyword>
<proteinExistence type="predicted"/>
<evidence type="ECO:0000313" key="8">
    <source>
        <dbReference type="EMBL" id="KAE9634403.1"/>
    </source>
</evidence>